<proteinExistence type="predicted"/>
<name>A0A0D2I4D7_9EURO</name>
<dbReference type="Proteomes" id="UP000053617">
    <property type="component" value="Unassembled WGS sequence"/>
</dbReference>
<dbReference type="VEuPathDB" id="FungiDB:Z518_09709"/>
<dbReference type="HOGENOM" id="CLU_1928749_0_0_1"/>
<evidence type="ECO:0000256" key="1">
    <source>
        <dbReference type="SAM" id="MobiDB-lite"/>
    </source>
</evidence>
<dbReference type="EMBL" id="KN847482">
    <property type="protein sequence ID" value="KIX00644.1"/>
    <property type="molecule type" value="Genomic_DNA"/>
</dbReference>
<dbReference type="GeneID" id="25297780"/>
<accession>A0A0D2I4D7</accession>
<dbReference type="RefSeq" id="XP_013267780.1">
    <property type="nucleotide sequence ID" value="XM_013412326.1"/>
</dbReference>
<evidence type="ECO:0000313" key="2">
    <source>
        <dbReference type="EMBL" id="KIX00644.1"/>
    </source>
</evidence>
<gene>
    <name evidence="2" type="ORF">Z518_09709</name>
</gene>
<reference evidence="2 3" key="1">
    <citation type="submission" date="2015-01" db="EMBL/GenBank/DDBJ databases">
        <title>The Genome Sequence of Rhinocladiella mackenzie CBS 650.93.</title>
        <authorList>
            <consortium name="The Broad Institute Genomics Platform"/>
            <person name="Cuomo C."/>
            <person name="de Hoog S."/>
            <person name="Gorbushina A."/>
            <person name="Stielow B."/>
            <person name="Teixiera M."/>
            <person name="Abouelleil A."/>
            <person name="Chapman S.B."/>
            <person name="Priest M."/>
            <person name="Young S.K."/>
            <person name="Wortman J."/>
            <person name="Nusbaum C."/>
            <person name="Birren B."/>
        </authorList>
    </citation>
    <scope>NUCLEOTIDE SEQUENCE [LARGE SCALE GENOMIC DNA]</scope>
    <source>
        <strain evidence="2 3">CBS 650.93</strain>
    </source>
</reference>
<dbReference type="AlphaFoldDB" id="A0A0D2I4D7"/>
<keyword evidence="3" id="KW-1185">Reference proteome</keyword>
<dbReference type="OrthoDB" id="5413827at2759"/>
<feature type="region of interest" description="Disordered" evidence="1">
    <location>
        <begin position="111"/>
        <end position="131"/>
    </location>
</feature>
<feature type="compositionally biased region" description="Basic and acidic residues" evidence="1">
    <location>
        <begin position="115"/>
        <end position="131"/>
    </location>
</feature>
<organism evidence="2 3">
    <name type="scientific">Rhinocladiella mackenziei CBS 650.93</name>
    <dbReference type="NCBI Taxonomy" id="1442369"/>
    <lineage>
        <taxon>Eukaryota</taxon>
        <taxon>Fungi</taxon>
        <taxon>Dikarya</taxon>
        <taxon>Ascomycota</taxon>
        <taxon>Pezizomycotina</taxon>
        <taxon>Eurotiomycetes</taxon>
        <taxon>Chaetothyriomycetidae</taxon>
        <taxon>Chaetothyriales</taxon>
        <taxon>Herpotrichiellaceae</taxon>
        <taxon>Rhinocladiella</taxon>
    </lineage>
</organism>
<protein>
    <submittedName>
        <fullName evidence="2">Uncharacterized protein</fullName>
    </submittedName>
</protein>
<sequence>MRPPDSYEKLIDALSLASPIVRLSRDKPQIEVKMDFDYIYSDVIFDSQHLGEITTDDALEEHELVLQDLIEDDAFVEAVLGEGNEEGEMIAALLRVARAHERPWTEKLQRKRLARLRETQQNERTEPPPDI</sequence>
<evidence type="ECO:0000313" key="3">
    <source>
        <dbReference type="Proteomes" id="UP000053617"/>
    </source>
</evidence>